<sequence length="349" mass="38448">MAVKVTGIGSLPHQEIEAGLALIQKYMGDWPHWPQFPARGWQEEFVPQYVSPLIQLGLVEKRGTKLVFATDGEDFALRLADFYELYLAAQEGESRALAAFALPEASASGLYALVRSIQAGNWQAQGVKGQLSGPITIGFQLLQPDGRAAYYDEQLRDVILKACEMGARWQTRFLREETGLPVIVSVDDPGIYALGLSTHITLTREGIKEDLTTVMTAIKAEGGRTGLHCCAGTDWSMVMECPLDILFFDAYEYLTSLLVHIPALQAYFQRGGEVAWGLVPTSPRIETETAESLLARWQEVLAALEQRGLDRELVLPRSWLTPSCGTGTLSVAAAEKVYHITAELAEKIF</sequence>
<dbReference type="OrthoDB" id="144815at2"/>
<evidence type="ECO:0000313" key="1">
    <source>
        <dbReference type="EMBL" id="SJZ61752.1"/>
    </source>
</evidence>
<dbReference type="RefSeq" id="WP_078664573.1">
    <property type="nucleotide sequence ID" value="NZ_FUXM01000003.1"/>
</dbReference>
<accession>A0A1T4M491</accession>
<proteinExistence type="predicted"/>
<protein>
    <recommendedName>
        <fullName evidence="3">Methionine synthase II (Cobalamin-independent)</fullName>
    </recommendedName>
</protein>
<dbReference type="EMBL" id="FUXM01000003">
    <property type="protein sequence ID" value="SJZ61752.1"/>
    <property type="molecule type" value="Genomic_DNA"/>
</dbReference>
<dbReference type="Proteomes" id="UP000189933">
    <property type="component" value="Unassembled WGS sequence"/>
</dbReference>
<name>A0A1T4M491_9FIRM</name>
<reference evidence="2" key="1">
    <citation type="submission" date="2017-02" db="EMBL/GenBank/DDBJ databases">
        <authorList>
            <person name="Varghese N."/>
            <person name="Submissions S."/>
        </authorList>
    </citation>
    <scope>NUCLEOTIDE SEQUENCE [LARGE SCALE GENOMIC DNA]</scope>
    <source>
        <strain evidence="2">DSM 16521</strain>
    </source>
</reference>
<dbReference type="AlphaFoldDB" id="A0A1T4M491"/>
<evidence type="ECO:0000313" key="2">
    <source>
        <dbReference type="Proteomes" id="UP000189933"/>
    </source>
</evidence>
<keyword evidence="2" id="KW-1185">Reference proteome</keyword>
<dbReference type="Gene3D" id="3.20.20.210">
    <property type="match status" value="1"/>
</dbReference>
<dbReference type="SUPFAM" id="SSF51726">
    <property type="entry name" value="UROD/MetE-like"/>
    <property type="match status" value="1"/>
</dbReference>
<dbReference type="InterPro" id="IPR038071">
    <property type="entry name" value="UROD/MetE-like_sf"/>
</dbReference>
<organism evidence="1 2">
    <name type="scientific">Carboxydocella sporoproducens DSM 16521</name>
    <dbReference type="NCBI Taxonomy" id="1121270"/>
    <lineage>
        <taxon>Bacteria</taxon>
        <taxon>Bacillati</taxon>
        <taxon>Bacillota</taxon>
        <taxon>Clostridia</taxon>
        <taxon>Eubacteriales</taxon>
        <taxon>Clostridiales Family XVI. Incertae Sedis</taxon>
        <taxon>Carboxydocella</taxon>
    </lineage>
</organism>
<gene>
    <name evidence="1" type="ORF">SAMN02745885_00421</name>
</gene>
<evidence type="ECO:0008006" key="3">
    <source>
        <dbReference type="Google" id="ProtNLM"/>
    </source>
</evidence>